<dbReference type="InterPro" id="IPR036388">
    <property type="entry name" value="WH-like_DNA-bd_sf"/>
</dbReference>
<dbReference type="Pfam" id="PF03551">
    <property type="entry name" value="PadR"/>
    <property type="match status" value="1"/>
</dbReference>
<name>A0A6G8FHA6_9MICO</name>
<evidence type="ECO:0000259" key="1">
    <source>
        <dbReference type="Pfam" id="PF03551"/>
    </source>
</evidence>
<protein>
    <submittedName>
        <fullName evidence="2">PadR family transcriptional regulator</fullName>
    </submittedName>
</protein>
<organism evidence="2 3">
    <name type="scientific">Leucobacter insecticola</name>
    <dbReference type="NCBI Taxonomy" id="2714934"/>
    <lineage>
        <taxon>Bacteria</taxon>
        <taxon>Bacillati</taxon>
        <taxon>Actinomycetota</taxon>
        <taxon>Actinomycetes</taxon>
        <taxon>Micrococcales</taxon>
        <taxon>Microbacteriaceae</taxon>
        <taxon>Leucobacter</taxon>
    </lineage>
</organism>
<dbReference type="Proteomes" id="UP000501387">
    <property type="component" value="Chromosome"/>
</dbReference>
<evidence type="ECO:0000313" key="2">
    <source>
        <dbReference type="EMBL" id="QIM15737.1"/>
    </source>
</evidence>
<evidence type="ECO:0000313" key="3">
    <source>
        <dbReference type="Proteomes" id="UP000501387"/>
    </source>
</evidence>
<dbReference type="InterPro" id="IPR005149">
    <property type="entry name" value="Tscrpt_reg_PadR_N"/>
</dbReference>
<dbReference type="Gene3D" id="1.10.10.10">
    <property type="entry name" value="Winged helix-like DNA-binding domain superfamily/Winged helix DNA-binding domain"/>
    <property type="match status" value="1"/>
</dbReference>
<dbReference type="PANTHER" id="PTHR43252:SF4">
    <property type="entry name" value="TRANSCRIPTIONAL REGULATORY PROTEIN"/>
    <property type="match status" value="1"/>
</dbReference>
<accession>A0A6G8FHA6</accession>
<keyword evidence="3" id="KW-1185">Reference proteome</keyword>
<dbReference type="InterPro" id="IPR036390">
    <property type="entry name" value="WH_DNA-bd_sf"/>
</dbReference>
<sequence>MNSPNPKLTPLGIMLLALLYEGDMHPYEMLRLLEYRHRDRLVSVTKGSVYHTVSRLEEQQLIAEACVDREGNRPERTSYTLREAGRDAVPAWVRQELPRIDCPASFNVALAEAHNLTLAETVELLTQRKDALANALRIQVSELADAHDEGTPEQYLLNFEREAKLLHADLDWIIETLAHISTPGFPWGQGITPSPAKYNLHRKAAQQ</sequence>
<feature type="domain" description="Transcription regulator PadR N-terminal" evidence="1">
    <location>
        <begin position="15"/>
        <end position="88"/>
    </location>
</feature>
<dbReference type="RefSeq" id="WP_166322107.1">
    <property type="nucleotide sequence ID" value="NZ_CP049934.1"/>
</dbReference>
<dbReference type="AlphaFoldDB" id="A0A6G8FHA6"/>
<dbReference type="SUPFAM" id="SSF46785">
    <property type="entry name" value="Winged helix' DNA-binding domain"/>
    <property type="match status" value="1"/>
</dbReference>
<reference evidence="2 3" key="1">
    <citation type="submission" date="2020-03" db="EMBL/GenBank/DDBJ databases">
        <title>Leucobacter sp. nov., isolated from beetles.</title>
        <authorList>
            <person name="Hyun D.-W."/>
            <person name="Bae J.-W."/>
        </authorList>
    </citation>
    <scope>NUCLEOTIDE SEQUENCE [LARGE SCALE GENOMIC DNA]</scope>
    <source>
        <strain evidence="2 3">HDW9B</strain>
    </source>
</reference>
<dbReference type="EMBL" id="CP049934">
    <property type="protein sequence ID" value="QIM15737.1"/>
    <property type="molecule type" value="Genomic_DNA"/>
</dbReference>
<dbReference type="PANTHER" id="PTHR43252">
    <property type="entry name" value="TRANSCRIPTIONAL REGULATOR YQJI"/>
    <property type="match status" value="1"/>
</dbReference>
<gene>
    <name evidence="2" type="ORF">G7067_03840</name>
</gene>
<proteinExistence type="predicted"/>
<dbReference type="KEGG" id="lins:G7067_03840"/>